<evidence type="ECO:0000313" key="3">
    <source>
        <dbReference type="EMBL" id="OGE04665.1"/>
    </source>
</evidence>
<proteinExistence type="predicted"/>
<sequence length="177" mass="19851">MMPRKNKKSWQDNWASLILGAIIVVILGLLVANFITNKDGMVNDGQQIDLTKQEENPQEPKQYKVQANDSLSAISEKFYGDQSFWPVLARVNKITSPNIIFVDSTLEIPTKENAETIRNQMAATSYKVEEGDTLFKIAQEMYQDGSKWTLLDKANNVGRLANGNPLIFTGSTLTIPR</sequence>
<evidence type="ECO:0000259" key="2">
    <source>
        <dbReference type="PROSITE" id="PS51782"/>
    </source>
</evidence>
<name>A0A1F5HKV4_9BACT</name>
<accession>A0A1F5HKV4</accession>
<organism evidence="3 4">
    <name type="scientific">Candidatus Curtissbacteria bacterium RIFCSPLOWO2_01_FULL_41_18</name>
    <dbReference type="NCBI Taxonomy" id="1797727"/>
    <lineage>
        <taxon>Bacteria</taxon>
        <taxon>Candidatus Curtissiibacteriota</taxon>
    </lineage>
</organism>
<protein>
    <recommendedName>
        <fullName evidence="2">LysM domain-containing protein</fullName>
    </recommendedName>
</protein>
<dbReference type="Pfam" id="PF01476">
    <property type="entry name" value="LysM"/>
    <property type="match status" value="2"/>
</dbReference>
<feature type="transmembrane region" description="Helical" evidence="1">
    <location>
        <begin position="12"/>
        <end position="35"/>
    </location>
</feature>
<dbReference type="CDD" id="cd00118">
    <property type="entry name" value="LysM"/>
    <property type="match status" value="2"/>
</dbReference>
<reference evidence="3 4" key="1">
    <citation type="journal article" date="2016" name="Nat. Commun.">
        <title>Thousands of microbial genomes shed light on interconnected biogeochemical processes in an aquifer system.</title>
        <authorList>
            <person name="Anantharaman K."/>
            <person name="Brown C.T."/>
            <person name="Hug L.A."/>
            <person name="Sharon I."/>
            <person name="Castelle C.J."/>
            <person name="Probst A.J."/>
            <person name="Thomas B.C."/>
            <person name="Singh A."/>
            <person name="Wilkins M.J."/>
            <person name="Karaoz U."/>
            <person name="Brodie E.L."/>
            <person name="Williams K.H."/>
            <person name="Hubbard S.S."/>
            <person name="Banfield J.F."/>
        </authorList>
    </citation>
    <scope>NUCLEOTIDE SEQUENCE [LARGE SCALE GENOMIC DNA]</scope>
</reference>
<feature type="domain" description="LysM" evidence="2">
    <location>
        <begin position="61"/>
        <end position="108"/>
    </location>
</feature>
<evidence type="ECO:0000256" key="1">
    <source>
        <dbReference type="SAM" id="Phobius"/>
    </source>
</evidence>
<keyword evidence="1" id="KW-0472">Membrane</keyword>
<dbReference type="InterPro" id="IPR052196">
    <property type="entry name" value="Bact_Kbp"/>
</dbReference>
<gene>
    <name evidence="3" type="ORF">A3B51_00460</name>
</gene>
<dbReference type="InterPro" id="IPR036779">
    <property type="entry name" value="LysM_dom_sf"/>
</dbReference>
<dbReference type="Proteomes" id="UP000176780">
    <property type="component" value="Unassembled WGS sequence"/>
</dbReference>
<dbReference type="SUPFAM" id="SSF54106">
    <property type="entry name" value="LysM domain"/>
    <property type="match status" value="2"/>
</dbReference>
<dbReference type="PROSITE" id="PS51782">
    <property type="entry name" value="LYSM"/>
    <property type="match status" value="2"/>
</dbReference>
<evidence type="ECO:0000313" key="4">
    <source>
        <dbReference type="Proteomes" id="UP000176780"/>
    </source>
</evidence>
<dbReference type="STRING" id="1797727.A3B51_00460"/>
<comment type="caution">
    <text evidence="3">The sequence shown here is derived from an EMBL/GenBank/DDBJ whole genome shotgun (WGS) entry which is preliminary data.</text>
</comment>
<feature type="domain" description="LysM" evidence="2">
    <location>
        <begin position="124"/>
        <end position="175"/>
    </location>
</feature>
<dbReference type="PANTHER" id="PTHR34700">
    <property type="entry name" value="POTASSIUM BINDING PROTEIN KBP"/>
    <property type="match status" value="1"/>
</dbReference>
<dbReference type="EMBL" id="MFBQ01000024">
    <property type="protein sequence ID" value="OGE04665.1"/>
    <property type="molecule type" value="Genomic_DNA"/>
</dbReference>
<dbReference type="SMART" id="SM00257">
    <property type="entry name" value="LysM"/>
    <property type="match status" value="2"/>
</dbReference>
<keyword evidence="1" id="KW-1133">Transmembrane helix</keyword>
<dbReference type="PANTHER" id="PTHR34700:SF4">
    <property type="entry name" value="PHAGE-LIKE ELEMENT PBSX PROTEIN XKDP"/>
    <property type="match status" value="1"/>
</dbReference>
<keyword evidence="1" id="KW-0812">Transmembrane</keyword>
<dbReference type="Gene3D" id="3.10.350.10">
    <property type="entry name" value="LysM domain"/>
    <property type="match status" value="2"/>
</dbReference>
<dbReference type="AlphaFoldDB" id="A0A1F5HKV4"/>
<dbReference type="InterPro" id="IPR018392">
    <property type="entry name" value="LysM"/>
</dbReference>